<evidence type="ECO:0000313" key="6">
    <source>
        <dbReference type="Proteomes" id="UP000593847"/>
    </source>
</evidence>
<keyword evidence="3 4" id="KW-0663">Pyridoxal phosphate</keyword>
<evidence type="ECO:0000256" key="1">
    <source>
        <dbReference type="ARBA" id="ARBA00001933"/>
    </source>
</evidence>
<dbReference type="Gene3D" id="3.40.640.10">
    <property type="entry name" value="Type I PLP-dependent aspartate aminotransferase-like (Major domain)"/>
    <property type="match status" value="1"/>
</dbReference>
<dbReference type="InterPro" id="IPR005814">
    <property type="entry name" value="Aminotrans_3"/>
</dbReference>
<dbReference type="Pfam" id="PF00202">
    <property type="entry name" value="Aminotran_3"/>
    <property type="match status" value="1"/>
</dbReference>
<dbReference type="PANTHER" id="PTHR45688:SF13">
    <property type="entry name" value="ALANINE--GLYOXYLATE AMINOTRANSFERASE 2-LIKE"/>
    <property type="match status" value="1"/>
</dbReference>
<dbReference type="RefSeq" id="WP_186553634.1">
    <property type="nucleotide sequence ID" value="NZ_CP062699.1"/>
</dbReference>
<reference evidence="5" key="1">
    <citation type="submission" date="2020-09" db="EMBL/GenBank/DDBJ databases">
        <title>Complete genome sequence of Pseudomonas taiwanensis CC, a plant growth-promoting and biotite-weathering strain.</title>
        <authorList>
            <person name="Cheng C."/>
        </authorList>
    </citation>
    <scope>NUCLEOTIDE SEQUENCE [LARGE SCALE GENOMIC DNA]</scope>
    <source>
        <strain evidence="5">WRS8</strain>
    </source>
</reference>
<evidence type="ECO:0000313" key="5">
    <source>
        <dbReference type="EMBL" id="QOJ89547.1"/>
    </source>
</evidence>
<dbReference type="AlphaFoldDB" id="A0A7L9GB65"/>
<dbReference type="CDD" id="cd00610">
    <property type="entry name" value="OAT_like"/>
    <property type="match status" value="1"/>
</dbReference>
<dbReference type="InterPro" id="IPR015421">
    <property type="entry name" value="PyrdxlP-dep_Trfase_major"/>
</dbReference>
<dbReference type="GO" id="GO:0008483">
    <property type="term" value="F:transaminase activity"/>
    <property type="evidence" value="ECO:0007669"/>
    <property type="project" value="UniProtKB-KW"/>
</dbReference>
<dbReference type="PIRSF" id="PIRSF000521">
    <property type="entry name" value="Transaminase_4ab_Lys_Orn"/>
    <property type="match status" value="1"/>
</dbReference>
<dbReference type="PROSITE" id="PS00600">
    <property type="entry name" value="AA_TRANSFER_CLASS_3"/>
    <property type="match status" value="1"/>
</dbReference>
<gene>
    <name evidence="5" type="ORF">ICN73_16925</name>
</gene>
<evidence type="ECO:0000256" key="4">
    <source>
        <dbReference type="RuleBase" id="RU003560"/>
    </source>
</evidence>
<dbReference type="InterPro" id="IPR015424">
    <property type="entry name" value="PyrdxlP-dep_Trfase"/>
</dbReference>
<dbReference type="KEGG" id="ptai:ICN73_16925"/>
<dbReference type="Gene3D" id="3.90.1150.10">
    <property type="entry name" value="Aspartate Aminotransferase, domain 1"/>
    <property type="match status" value="1"/>
</dbReference>
<evidence type="ECO:0000256" key="2">
    <source>
        <dbReference type="ARBA" id="ARBA00008954"/>
    </source>
</evidence>
<keyword evidence="6" id="KW-1185">Reference proteome</keyword>
<comment type="similarity">
    <text evidence="2 4">Belongs to the class-III pyridoxal-phosphate-dependent aminotransferase family.</text>
</comment>
<organism evidence="5 6">
    <name type="scientific">Pseudomonas taiwanensis</name>
    <dbReference type="NCBI Taxonomy" id="470150"/>
    <lineage>
        <taxon>Bacteria</taxon>
        <taxon>Pseudomonadati</taxon>
        <taxon>Pseudomonadota</taxon>
        <taxon>Gammaproteobacteria</taxon>
        <taxon>Pseudomonadales</taxon>
        <taxon>Pseudomonadaceae</taxon>
        <taxon>Pseudomonas</taxon>
    </lineage>
</organism>
<comment type="cofactor">
    <cofactor evidence="1">
        <name>pyridoxal 5'-phosphate</name>
        <dbReference type="ChEBI" id="CHEBI:597326"/>
    </cofactor>
</comment>
<sequence>MSENYSATAGMQNGFDLALLPTLSAHEQALVERRQRLLGPCYKLMYQHPVEFVRAEGAYMYGPNGEQYLDCYNNVPSVGHCHPRVVEAVSRQLATLNTHTRYMDEKILNYSEQLVDTFGGGIGSVMYTCTGSEAVDLALRIAKFHTGGTGIIVTDFAYHGITTTVAAISTTMGKYVPVDQHVRTVRAPDAYHAGEGVDVGERLAADIEAAIADMQRHGIRFAGFIADSIFSTDGLLPGTAGMLKKAIEVVHKHGGLYIADEVQPGFARTGLNFWGYQRHGIQPDMVVMGKPMGNGLPIAGVAVKPELLADFGPKVRYFNTFGGNAVCISAAQAVLDVIRDEGLQQNCHDLGNYLLDGFKTIAREYPQIGDVRGAGLYHAVEFVTDPESKAPDAAMTSKVVSGLRERKVLISTTGVGENSLKIRPLLCFKQAQADQLLETFAETMAAIQG</sequence>
<dbReference type="PANTHER" id="PTHR45688">
    <property type="match status" value="1"/>
</dbReference>
<dbReference type="SUPFAM" id="SSF53383">
    <property type="entry name" value="PLP-dependent transferases"/>
    <property type="match status" value="1"/>
</dbReference>
<dbReference type="EMBL" id="CP062699">
    <property type="protein sequence ID" value="QOJ89547.1"/>
    <property type="molecule type" value="Genomic_DNA"/>
</dbReference>
<protein>
    <submittedName>
        <fullName evidence="5">Aspartate aminotransferase family protein</fullName>
    </submittedName>
</protein>
<dbReference type="InterPro" id="IPR049704">
    <property type="entry name" value="Aminotrans_3_PPA_site"/>
</dbReference>
<name>A0A7L9GB65_9PSED</name>
<keyword evidence="5" id="KW-0808">Transferase</keyword>
<accession>A0A7L9GB65</accession>
<evidence type="ECO:0000256" key="3">
    <source>
        <dbReference type="ARBA" id="ARBA00022898"/>
    </source>
</evidence>
<keyword evidence="5" id="KW-0032">Aminotransferase</keyword>
<dbReference type="InterPro" id="IPR015422">
    <property type="entry name" value="PyrdxlP-dep_Trfase_small"/>
</dbReference>
<dbReference type="GO" id="GO:0030170">
    <property type="term" value="F:pyridoxal phosphate binding"/>
    <property type="evidence" value="ECO:0007669"/>
    <property type="project" value="InterPro"/>
</dbReference>
<proteinExistence type="inferred from homology"/>
<dbReference type="Proteomes" id="UP000593847">
    <property type="component" value="Chromosome"/>
</dbReference>